<proteinExistence type="predicted"/>
<dbReference type="EMBL" id="JAVFKD010000015">
    <property type="protein sequence ID" value="KAK5989149.1"/>
    <property type="molecule type" value="Genomic_DNA"/>
</dbReference>
<protein>
    <submittedName>
        <fullName evidence="1">Uncharacterized protein</fullName>
    </submittedName>
</protein>
<gene>
    <name evidence="1" type="ORF">PT974_10649</name>
</gene>
<name>A0ABR0SAZ3_9HYPO</name>
<accession>A0ABR0SAZ3</accession>
<evidence type="ECO:0000313" key="2">
    <source>
        <dbReference type="Proteomes" id="UP001338125"/>
    </source>
</evidence>
<evidence type="ECO:0000313" key="1">
    <source>
        <dbReference type="EMBL" id="KAK5989149.1"/>
    </source>
</evidence>
<dbReference type="Proteomes" id="UP001338125">
    <property type="component" value="Unassembled WGS sequence"/>
</dbReference>
<keyword evidence="2" id="KW-1185">Reference proteome</keyword>
<reference evidence="1 2" key="1">
    <citation type="submission" date="2024-01" db="EMBL/GenBank/DDBJ databases">
        <title>Complete genome of Cladobotryum mycophilum ATHUM6906.</title>
        <authorList>
            <person name="Christinaki A.C."/>
            <person name="Myridakis A.I."/>
            <person name="Kouvelis V.N."/>
        </authorList>
    </citation>
    <scope>NUCLEOTIDE SEQUENCE [LARGE SCALE GENOMIC DNA]</scope>
    <source>
        <strain evidence="1 2">ATHUM6906</strain>
    </source>
</reference>
<sequence>MDQTEKPDNVPAVDKLHGPEGWTTWSIQISVTAERLSIYEHLFYPAREYILPKGGKKAIFERELFARAFVLGTISDDITRRLVQKGMNTRTTAAEMMRMLKNEFRPLPHADVYAAVANMFRLNRHSFASFGDYLDGANRCWAVIKQKWPATPDLFLSLAVLEGIKTSDEDVYSNFKRMYGETGDIDTSRFFKALRAMDSARRRRSLQSDSYRDR</sequence>
<comment type="caution">
    <text evidence="1">The sequence shown here is derived from an EMBL/GenBank/DDBJ whole genome shotgun (WGS) entry which is preliminary data.</text>
</comment>
<organism evidence="1 2">
    <name type="scientific">Cladobotryum mycophilum</name>
    <dbReference type="NCBI Taxonomy" id="491253"/>
    <lineage>
        <taxon>Eukaryota</taxon>
        <taxon>Fungi</taxon>
        <taxon>Dikarya</taxon>
        <taxon>Ascomycota</taxon>
        <taxon>Pezizomycotina</taxon>
        <taxon>Sordariomycetes</taxon>
        <taxon>Hypocreomycetidae</taxon>
        <taxon>Hypocreales</taxon>
        <taxon>Hypocreaceae</taxon>
        <taxon>Cladobotryum</taxon>
    </lineage>
</organism>